<dbReference type="SUPFAM" id="SSF55874">
    <property type="entry name" value="ATPase domain of HSP90 chaperone/DNA topoisomerase II/histidine kinase"/>
    <property type="match status" value="1"/>
</dbReference>
<comment type="caution">
    <text evidence="7">The sequence shown here is derived from an EMBL/GenBank/DDBJ whole genome shotgun (WGS) entry which is preliminary data.</text>
</comment>
<evidence type="ECO:0000259" key="5">
    <source>
        <dbReference type="Pfam" id="PF02518"/>
    </source>
</evidence>
<protein>
    <submittedName>
        <fullName evidence="7">Histidine kinase</fullName>
    </submittedName>
</protein>
<evidence type="ECO:0000256" key="2">
    <source>
        <dbReference type="ARBA" id="ARBA00022777"/>
    </source>
</evidence>
<keyword evidence="4" id="KW-0472">Membrane</keyword>
<dbReference type="Proteomes" id="UP000276542">
    <property type="component" value="Unassembled WGS sequence"/>
</dbReference>
<dbReference type="GO" id="GO:0016301">
    <property type="term" value="F:kinase activity"/>
    <property type="evidence" value="ECO:0007669"/>
    <property type="project" value="UniProtKB-KW"/>
</dbReference>
<feature type="transmembrane region" description="Helical" evidence="4">
    <location>
        <begin position="60"/>
        <end position="79"/>
    </location>
</feature>
<feature type="transmembrane region" description="Helical" evidence="4">
    <location>
        <begin position="7"/>
        <end position="25"/>
    </location>
</feature>
<feature type="domain" description="Histidine kinase/HSP90-like ATPase" evidence="5">
    <location>
        <begin position="271"/>
        <end position="362"/>
    </location>
</feature>
<sequence>MFRALRWLRLVVTLNLIFFNLAVRADFAHPVAALVLVAGLVAWTLFAVWAYAAAHRRTRLLLSVDLAISAGAILVSPWLKESGPHATVPGFWVMVVVLAWGVHWRWTGGLVAAAVVSAADISTRLPDITQAHYGNVFLLMIGGPLFGYLCGSLQRVAAERDEAQRLAALAHERARLGRAVHDGVLQVLAMVQRRGPELGPEGADLGRLAGEQEQALRALVHVTETAGIARDVGTLDVSALLSQVAHRGSPQVSLAAPGHPVFLPGAVAVELVAAAAACLDNVAVHVGESAHAWVLLEDLGDRVVVSVRDEGPGIPSGRLAAAEVDGRLGVSQSICGRLTDIGGTAELSTGAHGTEWELSVPAPGSP</sequence>
<dbReference type="Pfam" id="PF02518">
    <property type="entry name" value="HATPase_c"/>
    <property type="match status" value="1"/>
</dbReference>
<keyword evidence="1" id="KW-0808">Transferase</keyword>
<keyword evidence="4" id="KW-0812">Transmembrane</keyword>
<evidence type="ECO:0000313" key="7">
    <source>
        <dbReference type="EMBL" id="RJS44825.1"/>
    </source>
</evidence>
<keyword evidence="3" id="KW-0902">Two-component regulatory system</keyword>
<evidence type="ECO:0000259" key="6">
    <source>
        <dbReference type="Pfam" id="PF19354"/>
    </source>
</evidence>
<evidence type="ECO:0000256" key="3">
    <source>
        <dbReference type="ARBA" id="ARBA00023012"/>
    </source>
</evidence>
<proteinExistence type="predicted"/>
<dbReference type="GO" id="GO:0000160">
    <property type="term" value="P:phosphorelay signal transduction system"/>
    <property type="evidence" value="ECO:0007669"/>
    <property type="project" value="UniProtKB-KW"/>
</dbReference>
<dbReference type="Pfam" id="PF19354">
    <property type="entry name" value="DUF5931"/>
    <property type="match status" value="1"/>
</dbReference>
<name>A0A3A5H5Y8_9ACTN</name>
<dbReference type="PANTHER" id="PTHR24421">
    <property type="entry name" value="NITRATE/NITRITE SENSOR PROTEIN NARX-RELATED"/>
    <property type="match status" value="1"/>
</dbReference>
<dbReference type="PANTHER" id="PTHR24421:SF61">
    <property type="entry name" value="OXYGEN SENSOR HISTIDINE KINASE NREB"/>
    <property type="match status" value="1"/>
</dbReference>
<reference evidence="8" key="1">
    <citation type="submission" date="2018-09" db="EMBL/GenBank/DDBJ databases">
        <authorList>
            <person name="Zhu H."/>
        </authorList>
    </citation>
    <scope>NUCLEOTIDE SEQUENCE [LARGE SCALE GENOMIC DNA]</scope>
    <source>
        <strain evidence="8">K1W22B-1</strain>
    </source>
</reference>
<dbReference type="InterPro" id="IPR036890">
    <property type="entry name" value="HATPase_C_sf"/>
</dbReference>
<gene>
    <name evidence="7" type="ORF">D4739_00255</name>
</gene>
<dbReference type="OrthoDB" id="5181554at2"/>
<evidence type="ECO:0000256" key="4">
    <source>
        <dbReference type="SAM" id="Phobius"/>
    </source>
</evidence>
<dbReference type="EMBL" id="QYRP01000002">
    <property type="protein sequence ID" value="RJS44825.1"/>
    <property type="molecule type" value="Genomic_DNA"/>
</dbReference>
<feature type="transmembrane region" description="Helical" evidence="4">
    <location>
        <begin position="91"/>
        <end position="119"/>
    </location>
</feature>
<organism evidence="7 8">
    <name type="scientific">Nocardioides cavernaquae</name>
    <dbReference type="NCBI Taxonomy" id="2321396"/>
    <lineage>
        <taxon>Bacteria</taxon>
        <taxon>Bacillati</taxon>
        <taxon>Actinomycetota</taxon>
        <taxon>Actinomycetes</taxon>
        <taxon>Propionibacteriales</taxon>
        <taxon>Nocardioidaceae</taxon>
        <taxon>Nocardioides</taxon>
    </lineage>
</organism>
<dbReference type="InterPro" id="IPR050482">
    <property type="entry name" value="Sensor_HK_TwoCompSys"/>
</dbReference>
<evidence type="ECO:0000256" key="1">
    <source>
        <dbReference type="ARBA" id="ARBA00022679"/>
    </source>
</evidence>
<accession>A0A3A5H5Y8</accession>
<feature type="transmembrane region" description="Helical" evidence="4">
    <location>
        <begin position="131"/>
        <end position="149"/>
    </location>
</feature>
<keyword evidence="4" id="KW-1133">Transmembrane helix</keyword>
<evidence type="ECO:0000313" key="8">
    <source>
        <dbReference type="Proteomes" id="UP000276542"/>
    </source>
</evidence>
<feature type="transmembrane region" description="Helical" evidence="4">
    <location>
        <begin position="31"/>
        <end position="53"/>
    </location>
</feature>
<dbReference type="NCBIfam" id="NF047322">
    <property type="entry name" value="HK_morpho_MacS"/>
    <property type="match status" value="1"/>
</dbReference>
<dbReference type="Gene3D" id="3.30.565.10">
    <property type="entry name" value="Histidine kinase-like ATPase, C-terminal domain"/>
    <property type="match status" value="1"/>
</dbReference>
<feature type="domain" description="DUF5931" evidence="6">
    <location>
        <begin position="1"/>
        <end position="149"/>
    </location>
</feature>
<keyword evidence="2 7" id="KW-0418">Kinase</keyword>
<keyword evidence="8" id="KW-1185">Reference proteome</keyword>
<dbReference type="InterPro" id="IPR003594">
    <property type="entry name" value="HATPase_dom"/>
</dbReference>
<dbReference type="AlphaFoldDB" id="A0A3A5H5Y8"/>
<dbReference type="InterPro" id="IPR045975">
    <property type="entry name" value="DUF5931"/>
</dbReference>